<proteinExistence type="predicted"/>
<gene>
    <name evidence="2" type="ORF">RJ641_027968</name>
</gene>
<accession>A0AAN8W6A1</accession>
<protein>
    <submittedName>
        <fullName evidence="2">PADRE domain</fullName>
    </submittedName>
</protein>
<dbReference type="AlphaFoldDB" id="A0AAN8W6A1"/>
<name>A0AAN8W6A1_9MAGN</name>
<dbReference type="InterPro" id="IPR025322">
    <property type="entry name" value="PADRE_dom"/>
</dbReference>
<dbReference type="Proteomes" id="UP001370490">
    <property type="component" value="Unassembled WGS sequence"/>
</dbReference>
<dbReference type="PANTHER" id="PTHR33148">
    <property type="entry name" value="PLASTID MOVEMENT IMPAIRED PROTEIN-RELATED"/>
    <property type="match status" value="1"/>
</dbReference>
<evidence type="ECO:0000313" key="2">
    <source>
        <dbReference type="EMBL" id="KAK6942591.1"/>
    </source>
</evidence>
<dbReference type="PANTHER" id="PTHR33148:SF46">
    <property type="entry name" value="EMB|CAB85509.1"/>
    <property type="match status" value="1"/>
</dbReference>
<sequence length="213" mass="23958">MGNCLVLRQKVIRIVKIDGKVIEYKAPIKVHQVLSDFSGHAISDMLPVLQHLRPETEMHSGQLYYLIPLPPSSVELEKKLLKISKPEKKAEQETGILRIKLVISKQELKEMLSKGGVSADHVLSRLQNKERITRIDRFDNEDDGRSRGWMPKLESPDCKSHSKGNPNVGSRNSLCFYLAALVSCCEAVHAIRPHPFWFLAGCCFTLLKAVSSS</sequence>
<reference evidence="2 3" key="1">
    <citation type="submission" date="2023-12" db="EMBL/GenBank/DDBJ databases">
        <title>A high-quality genome assembly for Dillenia turbinata (Dilleniales).</title>
        <authorList>
            <person name="Chanderbali A."/>
        </authorList>
    </citation>
    <scope>NUCLEOTIDE SEQUENCE [LARGE SCALE GENOMIC DNA]</scope>
    <source>
        <strain evidence="2">LSX21</strain>
        <tissue evidence="2">Leaf</tissue>
    </source>
</reference>
<dbReference type="EMBL" id="JBAMMX010000004">
    <property type="protein sequence ID" value="KAK6942591.1"/>
    <property type="molecule type" value="Genomic_DNA"/>
</dbReference>
<dbReference type="Pfam" id="PF14009">
    <property type="entry name" value="PADRE"/>
    <property type="match status" value="1"/>
</dbReference>
<comment type="caution">
    <text evidence="2">The sequence shown here is derived from an EMBL/GenBank/DDBJ whole genome shotgun (WGS) entry which is preliminary data.</text>
</comment>
<feature type="region of interest" description="Disordered" evidence="1">
    <location>
        <begin position="143"/>
        <end position="165"/>
    </location>
</feature>
<evidence type="ECO:0000313" key="3">
    <source>
        <dbReference type="Proteomes" id="UP001370490"/>
    </source>
</evidence>
<keyword evidence="3" id="KW-1185">Reference proteome</keyword>
<organism evidence="2 3">
    <name type="scientific">Dillenia turbinata</name>
    <dbReference type="NCBI Taxonomy" id="194707"/>
    <lineage>
        <taxon>Eukaryota</taxon>
        <taxon>Viridiplantae</taxon>
        <taxon>Streptophyta</taxon>
        <taxon>Embryophyta</taxon>
        <taxon>Tracheophyta</taxon>
        <taxon>Spermatophyta</taxon>
        <taxon>Magnoliopsida</taxon>
        <taxon>eudicotyledons</taxon>
        <taxon>Gunneridae</taxon>
        <taxon>Pentapetalae</taxon>
        <taxon>Dilleniales</taxon>
        <taxon>Dilleniaceae</taxon>
        <taxon>Dillenia</taxon>
    </lineage>
</organism>
<evidence type="ECO:0000256" key="1">
    <source>
        <dbReference type="SAM" id="MobiDB-lite"/>
    </source>
</evidence>